<evidence type="ECO:0000313" key="4">
    <source>
        <dbReference type="Proteomes" id="UP000717515"/>
    </source>
</evidence>
<proteinExistence type="predicted"/>
<reference evidence="3" key="1">
    <citation type="submission" date="2021-07" db="EMBL/GenBank/DDBJ databases">
        <title>Draft genome of Mortierella alpina, strain LL118, isolated from an aspen leaf litter sample.</title>
        <authorList>
            <person name="Yang S."/>
            <person name="Vinatzer B.A."/>
        </authorList>
    </citation>
    <scope>NUCLEOTIDE SEQUENCE</scope>
    <source>
        <strain evidence="3">LL118</strain>
    </source>
</reference>
<dbReference type="AlphaFoldDB" id="A0A9P8A4N5"/>
<protein>
    <submittedName>
        <fullName evidence="3">Uncharacterized protein</fullName>
    </submittedName>
</protein>
<dbReference type="EMBL" id="JAIFTL010000106">
    <property type="protein sequence ID" value="KAG9323330.1"/>
    <property type="molecule type" value="Genomic_DNA"/>
</dbReference>
<feature type="compositionally biased region" description="Polar residues" evidence="1">
    <location>
        <begin position="174"/>
        <end position="183"/>
    </location>
</feature>
<dbReference type="Proteomes" id="UP000717515">
    <property type="component" value="Unassembled WGS sequence"/>
</dbReference>
<feature type="compositionally biased region" description="Low complexity" evidence="1">
    <location>
        <begin position="128"/>
        <end position="142"/>
    </location>
</feature>
<evidence type="ECO:0000256" key="1">
    <source>
        <dbReference type="SAM" id="MobiDB-lite"/>
    </source>
</evidence>
<keyword evidence="2" id="KW-1133">Transmembrane helix</keyword>
<sequence length="183" mass="18741">MGRRGGGVGVSITEDNWYMILGIVAGIIVLCVICKYVRKSMRNNDSQPAVVATTAAGGTGTAGKATIISVPNPNMPAESSSSSYPVMTTNTTAQSPVLNNNYAQSPLPPLPVAATSPSATYSSYPPMASPAASYAQPAPSLPQNSYASPAPPVSQYPVMSSPPASGTPYPSMPTPASSQPYPF</sequence>
<name>A0A9P8A4N5_MORAP</name>
<evidence type="ECO:0000313" key="3">
    <source>
        <dbReference type="EMBL" id="KAG9323330.1"/>
    </source>
</evidence>
<comment type="caution">
    <text evidence="3">The sequence shown here is derived from an EMBL/GenBank/DDBJ whole genome shotgun (WGS) entry which is preliminary data.</text>
</comment>
<keyword evidence="2" id="KW-0472">Membrane</keyword>
<evidence type="ECO:0000256" key="2">
    <source>
        <dbReference type="SAM" id="Phobius"/>
    </source>
</evidence>
<feature type="transmembrane region" description="Helical" evidence="2">
    <location>
        <begin position="17"/>
        <end position="37"/>
    </location>
</feature>
<organism evidence="3 4">
    <name type="scientific">Mortierella alpina</name>
    <name type="common">Oleaginous fungus</name>
    <name type="synonym">Mortierella renispora</name>
    <dbReference type="NCBI Taxonomy" id="64518"/>
    <lineage>
        <taxon>Eukaryota</taxon>
        <taxon>Fungi</taxon>
        <taxon>Fungi incertae sedis</taxon>
        <taxon>Mucoromycota</taxon>
        <taxon>Mortierellomycotina</taxon>
        <taxon>Mortierellomycetes</taxon>
        <taxon>Mortierellales</taxon>
        <taxon>Mortierellaceae</taxon>
        <taxon>Mortierella</taxon>
    </lineage>
</organism>
<accession>A0A9P8A4N5</accession>
<gene>
    <name evidence="3" type="ORF">KVV02_004538</name>
</gene>
<feature type="region of interest" description="Disordered" evidence="1">
    <location>
        <begin position="128"/>
        <end position="183"/>
    </location>
</feature>
<keyword evidence="2" id="KW-0812">Transmembrane</keyword>